<evidence type="ECO:0000256" key="1">
    <source>
        <dbReference type="ARBA" id="ARBA00004370"/>
    </source>
</evidence>
<keyword evidence="5" id="KW-0677">Repeat</keyword>
<protein>
    <submittedName>
        <fullName evidence="9">Calcium-binding protein</fullName>
    </submittedName>
</protein>
<feature type="compositionally biased region" description="Basic and acidic residues" evidence="8">
    <location>
        <begin position="992"/>
        <end position="1005"/>
    </location>
</feature>
<keyword evidence="6" id="KW-0843">Virulence</keyword>
<evidence type="ECO:0000256" key="3">
    <source>
        <dbReference type="ARBA" id="ARBA00022525"/>
    </source>
</evidence>
<dbReference type="PROSITE" id="PS00330">
    <property type="entry name" value="HEMOLYSIN_CALCIUM"/>
    <property type="match status" value="9"/>
</dbReference>
<comment type="caution">
    <text evidence="9">The sequence shown here is derived from an EMBL/GenBank/DDBJ whole genome shotgun (WGS) entry which is preliminary data.</text>
</comment>
<evidence type="ECO:0000313" key="10">
    <source>
        <dbReference type="Proteomes" id="UP001165641"/>
    </source>
</evidence>
<dbReference type="InterPro" id="IPR018511">
    <property type="entry name" value="Hemolysin-typ_Ca-bd_CS"/>
</dbReference>
<comment type="subcellular location">
    <subcellularLocation>
        <location evidence="1">Membrane</location>
    </subcellularLocation>
    <subcellularLocation>
        <location evidence="2">Secreted</location>
    </subcellularLocation>
</comment>
<dbReference type="InterPro" id="IPR011049">
    <property type="entry name" value="Serralysin-like_metalloprot_C"/>
</dbReference>
<organism evidence="9 10">
    <name type="scientific">Paracoccus onchidii</name>
    <dbReference type="NCBI Taxonomy" id="3017813"/>
    <lineage>
        <taxon>Bacteria</taxon>
        <taxon>Pseudomonadati</taxon>
        <taxon>Pseudomonadota</taxon>
        <taxon>Alphaproteobacteria</taxon>
        <taxon>Rhodobacterales</taxon>
        <taxon>Paracoccaceae</taxon>
        <taxon>Paracoccus</taxon>
    </lineage>
</organism>
<dbReference type="SUPFAM" id="SSF51120">
    <property type="entry name" value="beta-Roll"/>
    <property type="match status" value="6"/>
</dbReference>
<dbReference type="EMBL" id="JAQBIE010000007">
    <property type="protein sequence ID" value="MDB6177198.1"/>
    <property type="molecule type" value="Genomic_DNA"/>
</dbReference>
<evidence type="ECO:0000256" key="5">
    <source>
        <dbReference type="ARBA" id="ARBA00022737"/>
    </source>
</evidence>
<feature type="region of interest" description="Disordered" evidence="8">
    <location>
        <begin position="689"/>
        <end position="795"/>
    </location>
</feature>
<feature type="compositionally biased region" description="Basic and acidic residues" evidence="8">
    <location>
        <begin position="558"/>
        <end position="575"/>
    </location>
</feature>
<dbReference type="PANTHER" id="PTHR38340:SF1">
    <property type="entry name" value="S-LAYER PROTEIN"/>
    <property type="match status" value="1"/>
</dbReference>
<keyword evidence="3" id="KW-0964">Secreted</keyword>
<keyword evidence="4" id="KW-0800">Toxin</keyword>
<feature type="region of interest" description="Disordered" evidence="8">
    <location>
        <begin position="527"/>
        <end position="575"/>
    </location>
</feature>
<dbReference type="PANTHER" id="PTHR38340">
    <property type="entry name" value="S-LAYER PROTEIN"/>
    <property type="match status" value="1"/>
</dbReference>
<evidence type="ECO:0000256" key="4">
    <source>
        <dbReference type="ARBA" id="ARBA00022656"/>
    </source>
</evidence>
<dbReference type="RefSeq" id="WP_271888324.1">
    <property type="nucleotide sequence ID" value="NZ_JAQBIE010000007.1"/>
</dbReference>
<accession>A0ABT4ZCW7</accession>
<dbReference type="PRINTS" id="PR01488">
    <property type="entry name" value="RTXTOXINA"/>
</dbReference>
<dbReference type="InterPro" id="IPR001343">
    <property type="entry name" value="Hemolysn_Ca-bd"/>
</dbReference>
<dbReference type="InterPro" id="IPR050557">
    <property type="entry name" value="RTX_toxin/Mannuronan_C5-epim"/>
</dbReference>
<reference evidence="9" key="1">
    <citation type="submission" date="2022-12" db="EMBL/GenBank/DDBJ databases">
        <title>Paracoccus onchidii sp. nov., isolated from a marine invertebrate from the South China Sea.</title>
        <authorList>
            <person name="Xu S."/>
            <person name="Liu Z."/>
            <person name="Xu Y."/>
        </authorList>
    </citation>
    <scope>NUCLEOTIDE SEQUENCE</scope>
    <source>
        <strain evidence="9">Z330</strain>
    </source>
</reference>
<keyword evidence="7" id="KW-0472">Membrane</keyword>
<evidence type="ECO:0000256" key="2">
    <source>
        <dbReference type="ARBA" id="ARBA00004613"/>
    </source>
</evidence>
<dbReference type="Proteomes" id="UP001165641">
    <property type="component" value="Unassembled WGS sequence"/>
</dbReference>
<dbReference type="PRINTS" id="PR00313">
    <property type="entry name" value="CABNDNGRPT"/>
</dbReference>
<evidence type="ECO:0000256" key="7">
    <source>
        <dbReference type="ARBA" id="ARBA00023136"/>
    </source>
</evidence>
<feature type="compositionally biased region" description="Basic and acidic residues" evidence="8">
    <location>
        <begin position="1018"/>
        <end position="1036"/>
    </location>
</feature>
<dbReference type="InterPro" id="IPR003995">
    <property type="entry name" value="RTX_toxin_determinant-A"/>
</dbReference>
<sequence>MFTYRHVVTHGAATSRWLINVTDLVIARVGGEYFLFSTTHHDGGITSYSFRDPDNAIEVAGHQPYPNGFSYQGAPELSLLDIGGGSYLHLGQLGGAEGLTSYIGSDGGPASFQRMFPTAVIGTKLTAMGQFSAGAGDFVYAAQASDLTLKIYSQSATGEIAPVSSVELPLSGGMPGASLDQIIDVVVDGQRLLIALSSGGNFVSTHKIGEDGVLGAGAMHVSAQGTGYSVPNHAATLQFGGRDFLVVSGASSSSLSVFKLSRDGALEVTDHVIDELTTRFRSATALETAVIDGRGFVFAGGADDGLSVFSLLPDGRLLHELNIVDSQAMSLANVSDIEAVVSGGKIGLFVSSATETGVTQLSLDPGRIGDTGFAASGVARGGERDDMLVARSGTTRLDGNGGDDILVPGEGDITMSGGAGNDVFVLSRAGHIVIEDYNPDQDRLDMSLLGMIRSTWQLSFQPQYTGVRISYAGTHVDIYTSDGRSLTAGDFSNDMFRVAHYMLPELDPQAVSEDDAPTTVGRWLFGGNDPDQLLGSQGPDNIQGRAGNDTISGSGGHDSIRGDEGHDQLRGGDGADRILSGTGFDTIFGDSGQDSIWGEDGEDLIYGGQGADWLFGGLNNDRLYGGDGADRIFGESGHDTLVGDDGDDWLEDLSGNNNLIGSDGDDTLVAGAGQDLLFGQAGRDRLYGGGGRDEISGGDGDDRLWGQDGADLLRGESGADTLDGGAGNDRLFGGTGNDDLFGGSGHDLLQDASGDNRLDGGSGRDTLIAGSGSGGGRNQLKGGDGDDLLTGGAGHDSLYGQDGGDLLHGGGGDDFLGAGTGNDTLYGNDGTDTLQASSGRNLLLGGRGFDVLFGGDDNDTLRGGYGHDQLEDMSGNNQLFGDDGEDRLTAGSGTDSLYGGNDDDLLKAGGGNDLLDGGGGNDTLYGQSGHDVLKGGRGSDLIGGGGGNDRILGGYGHDTLIGSNGQDWLQDPGGNNRLEGGSGNDTLIGGTGRDKLYGNSGRDELTGGNGDDTLFGGRGDDRIDGQKHDDSLDGGYGHDKLFGRSGEDTLFGRSGDDTLLGGGGRDWLYGGQGRDVFKYTDKGDSGTGSKSDVIVNFAQGQDVLDLGPLDLRYVGQRGFHDDHQLRWQHVGSETRIQIDLDGDGRADMVIRLTGHYDLSADDFLL</sequence>
<feature type="region of interest" description="Disordered" evidence="8">
    <location>
        <begin position="965"/>
        <end position="1036"/>
    </location>
</feature>
<dbReference type="Gene3D" id="2.150.10.10">
    <property type="entry name" value="Serralysin-like metalloprotease, C-terminal"/>
    <property type="match status" value="9"/>
</dbReference>
<proteinExistence type="predicted"/>
<gene>
    <name evidence="9" type="ORF">PAF17_06710</name>
</gene>
<evidence type="ECO:0000313" key="9">
    <source>
        <dbReference type="EMBL" id="MDB6177198.1"/>
    </source>
</evidence>
<evidence type="ECO:0000256" key="8">
    <source>
        <dbReference type="SAM" id="MobiDB-lite"/>
    </source>
</evidence>
<dbReference type="Gene3D" id="2.130.10.10">
    <property type="entry name" value="YVTN repeat-like/Quinoprotein amine dehydrogenase"/>
    <property type="match status" value="1"/>
</dbReference>
<feature type="compositionally biased region" description="Basic and acidic residues" evidence="8">
    <location>
        <begin position="689"/>
        <end position="705"/>
    </location>
</feature>
<evidence type="ECO:0000256" key="6">
    <source>
        <dbReference type="ARBA" id="ARBA00023026"/>
    </source>
</evidence>
<dbReference type="InterPro" id="IPR015943">
    <property type="entry name" value="WD40/YVTN_repeat-like_dom_sf"/>
</dbReference>
<name>A0ABT4ZCW7_9RHOB</name>
<dbReference type="Pfam" id="PF00353">
    <property type="entry name" value="HemolysinCabind"/>
    <property type="match status" value="13"/>
</dbReference>
<keyword evidence="10" id="KW-1185">Reference proteome</keyword>